<dbReference type="PANTHER" id="PTHR47396:SF1">
    <property type="entry name" value="ATP-DEPENDENT HELICASE IRC3-RELATED"/>
    <property type="match status" value="1"/>
</dbReference>
<keyword evidence="4" id="KW-1185">Reference proteome</keyword>
<dbReference type="GO" id="GO:0015668">
    <property type="term" value="F:type III site-specific deoxyribonuclease activity"/>
    <property type="evidence" value="ECO:0007669"/>
    <property type="project" value="UniProtKB-EC"/>
</dbReference>
<feature type="domain" description="Helicase/UvrB N-terminal" evidence="2">
    <location>
        <begin position="116"/>
        <end position="227"/>
    </location>
</feature>
<name>A0ABV2N804_9HYPH</name>
<evidence type="ECO:0000313" key="4">
    <source>
        <dbReference type="Proteomes" id="UP001549076"/>
    </source>
</evidence>
<dbReference type="EC" id="3.1.21.5" evidence="3"/>
<evidence type="ECO:0000259" key="2">
    <source>
        <dbReference type="Pfam" id="PF04851"/>
    </source>
</evidence>
<comment type="caution">
    <text evidence="3">The sequence shown here is derived from an EMBL/GenBank/DDBJ whole genome shotgun (WGS) entry which is preliminary data.</text>
</comment>
<protein>
    <submittedName>
        <fullName evidence="3">Type III restriction enzyme</fullName>
        <ecNumber evidence="3">3.1.21.5</ecNumber>
    </submittedName>
</protein>
<dbReference type="InterPro" id="IPR050742">
    <property type="entry name" value="Helicase_Restrict-Modif_Enz"/>
</dbReference>
<dbReference type="Gene3D" id="3.40.50.300">
    <property type="entry name" value="P-loop containing nucleotide triphosphate hydrolases"/>
    <property type="match status" value="2"/>
</dbReference>
<dbReference type="Proteomes" id="UP001549076">
    <property type="component" value="Unassembled WGS sequence"/>
</dbReference>
<reference evidence="3 4" key="1">
    <citation type="submission" date="2024-06" db="EMBL/GenBank/DDBJ databases">
        <title>Genomic Encyclopedia of Type Strains, Phase IV (KMG-IV): sequencing the most valuable type-strain genomes for metagenomic binning, comparative biology and taxonomic classification.</title>
        <authorList>
            <person name="Goeker M."/>
        </authorList>
    </citation>
    <scope>NUCLEOTIDE SEQUENCE [LARGE SCALE GENOMIC DNA]</scope>
    <source>
        <strain evidence="3 4">DSM 27865</strain>
    </source>
</reference>
<sequence>MAGLSRKHRERCRCLSRRHHGPAYRPSQKGRPAPRLRARGRCVRLRGRSDNRGGMMASINDLSLAKGLTAKVEDACAGLESGEAPILDHVSEITAELLKWWFQTEFQDARTFNFHPGQRQALLNVIYAHEVLGIASLKDLYQIAAPDVMLTSTRDSEIIRAPKNAYPKYCLKMATGTGKTWVLQALMVWQILNANRAPDSDRYTKNFLVVAPGLIVYDRLLDAFMGKERDGKRDFSISDLSVFQELFIPDSYRDEVFRFVQGAVCPKEDIGRKVTAGGIIAISNWHVLSEEGEPLEDEEITAPGESADPKAVVQSILPLTPGTNQGNDLNVLNRRYERGGILSYLKDLPALMVFNDEAHHIHEFKREGEVTEVEWQKSLNLIAEPKGRRFVQVDFSATPYNEVGTGRNSRKSYFPHIAVDFDLKTAMRTGLVKSLVLDKRSEIGALSHEELDFKADRDENGNPMLSEGQRIMLRAGLTKLRKLETDFAALDPDKHPKMLVVCEDTTVTPLVADFMQLEGLADDEVLRVDSNRKGELKPDEWKVLRERLFDVDRHKSPRVIVSVLMLREGFDVNNICVIVPLRASSAGILLEQTIGRGLRLMWRGNEYDDIKRENRQLIRGGKTPSNMIDILSIVEHPAFQGFYDELIQEGLAAEADDDDDEANGSSTGDLISVGLRPGFEEYDFAIPFILREQVEALEDTHIDPSSLAPFGSFSLQQLKGQIGQGEKFHSEDVQAKTRFGDYRVHGGVMTATGYNDYLARITRRITEAVTLTDTTNSSKAFANASKFPYIQINRAEMAEGIDTFIRRHLFGQELDPLTDENWRVLLIDPVTEHIIKVWARAILEAEDSVIVANAEVAHRRLSEVPKLAMREGSSLAVEKAIYLRLPYPSRNGGLELAFMETCERDASVEAFCKINEQKHTFARLRYIKEDGLPAFYSPDFFVRASGAIYLVETKAQGQLTSPNVLRKRKAAVSWCDRINALPPEQRSDSEWHYVLLGEDTFYGWRDKGGSIADLLAYARLRPVEDKGQAKFAF</sequence>
<proteinExistence type="predicted"/>
<evidence type="ECO:0000256" key="1">
    <source>
        <dbReference type="SAM" id="MobiDB-lite"/>
    </source>
</evidence>
<gene>
    <name evidence="3" type="ORF">ABID37_005200</name>
</gene>
<organism evidence="3 4">
    <name type="scientific">Aquamicrobium terrae</name>
    <dbReference type="NCBI Taxonomy" id="1324945"/>
    <lineage>
        <taxon>Bacteria</taxon>
        <taxon>Pseudomonadati</taxon>
        <taxon>Pseudomonadota</taxon>
        <taxon>Alphaproteobacteria</taxon>
        <taxon>Hyphomicrobiales</taxon>
        <taxon>Phyllobacteriaceae</taxon>
        <taxon>Aquamicrobium</taxon>
    </lineage>
</organism>
<dbReference type="InterPro" id="IPR027417">
    <property type="entry name" value="P-loop_NTPase"/>
</dbReference>
<dbReference type="PANTHER" id="PTHR47396">
    <property type="entry name" value="TYPE I RESTRICTION ENZYME ECOKI R PROTEIN"/>
    <property type="match status" value="1"/>
</dbReference>
<accession>A0ABV2N804</accession>
<keyword evidence="3" id="KW-0378">Hydrolase</keyword>
<dbReference type="EMBL" id="JBEPML010000035">
    <property type="protein sequence ID" value="MET3794960.1"/>
    <property type="molecule type" value="Genomic_DNA"/>
</dbReference>
<dbReference type="Pfam" id="PF04851">
    <property type="entry name" value="ResIII"/>
    <property type="match status" value="1"/>
</dbReference>
<dbReference type="InterPro" id="IPR006935">
    <property type="entry name" value="Helicase/UvrB_N"/>
</dbReference>
<evidence type="ECO:0000313" key="3">
    <source>
        <dbReference type="EMBL" id="MET3794960.1"/>
    </source>
</evidence>
<feature type="region of interest" description="Disordered" evidence="1">
    <location>
        <begin position="15"/>
        <end position="36"/>
    </location>
</feature>
<dbReference type="SUPFAM" id="SSF52540">
    <property type="entry name" value="P-loop containing nucleoside triphosphate hydrolases"/>
    <property type="match status" value="1"/>
</dbReference>